<dbReference type="PROSITE" id="PS00508">
    <property type="entry name" value="NI_HGENASE_L_2"/>
    <property type="match status" value="1"/>
</dbReference>
<sequence length="477" mass="53831">MPDNITIEPVTRIEGHAKVTIELDKEGEVSDTKLQILQVRGFEKFMEGRQIEHAPILSPRICGICTEAHHVCSAKAVDDFFNVNPPEPARKLRRLLHYAGIIQSHILHFYFLASPDFLFPDAKEKRNVMGIVDEKPDLAKKVIDARKKAKQLTKSIGGKEIHPTTATAGGMTKPITERERQKHMKDMESILEFGEESVELGRNLIEKRKELLDSLGGVDSYQMALVNDGYHEVYDGQLRILDSQGNIVNEFDPSNYSNHIAERVQPHSYLKFPYLKKEGFPEGGYRVNALPRINACDEFRTEKAQTLLEEFRSEYGKPLKPLLYNYARLIEIVHLSEECMKLLEDERITKKNKIRTDVNLDKGSGEGIGVVEAPRGGLFHHYKANEDGILTDVNLIVATVQNNIPCEKDAHQIAEKFINNGEVDDEILNHIEMLIRSYDPCLSCASHAAGGKHPLKIEIVDSEGSLKTSLDNFKNGK</sequence>
<dbReference type="GO" id="GO:0016151">
    <property type="term" value="F:nickel cation binding"/>
    <property type="evidence" value="ECO:0007669"/>
    <property type="project" value="InterPro"/>
</dbReference>
<feature type="binding site" evidence="6">
    <location>
        <position position="65"/>
    </location>
    <ligand>
        <name>Fe cation</name>
        <dbReference type="ChEBI" id="CHEBI:24875"/>
    </ligand>
</feature>
<dbReference type="GO" id="GO:0008901">
    <property type="term" value="F:ferredoxin hydrogenase activity"/>
    <property type="evidence" value="ECO:0007669"/>
    <property type="project" value="InterPro"/>
</dbReference>
<keyword evidence="3 6" id="KW-0533">Nickel</keyword>
<evidence type="ECO:0000256" key="6">
    <source>
        <dbReference type="PIRSR" id="PIRSR601501-1"/>
    </source>
</evidence>
<dbReference type="Gene3D" id="1.10.645.10">
    <property type="entry name" value="Cytochrome-c3 Hydrogenase, chain B"/>
    <property type="match status" value="1"/>
</dbReference>
<gene>
    <name evidence="8" type="ORF">AKJ65_04855</name>
</gene>
<evidence type="ECO:0008006" key="10">
    <source>
        <dbReference type="Google" id="ProtNLM"/>
    </source>
</evidence>
<keyword evidence="6" id="KW-0460">Magnesium</keyword>
<comment type="cofactor">
    <cofactor evidence="6">
        <name>Fe cation</name>
        <dbReference type="ChEBI" id="CHEBI:24875"/>
    </cofactor>
</comment>
<dbReference type="Pfam" id="PF00374">
    <property type="entry name" value="NiFeSe_Hases"/>
    <property type="match status" value="2"/>
</dbReference>
<evidence type="ECO:0000256" key="7">
    <source>
        <dbReference type="RuleBase" id="RU003896"/>
    </source>
</evidence>
<name>A0A133UJ98_9EURY</name>
<keyword evidence="9" id="KW-1185">Reference proteome</keyword>
<dbReference type="InterPro" id="IPR018194">
    <property type="entry name" value="Ni-dep_hyd_lsu_Ni_BS"/>
</dbReference>
<dbReference type="PANTHER" id="PTHR43600">
    <property type="entry name" value="COENZYME F420 HYDROGENASE, SUBUNIT ALPHA"/>
    <property type="match status" value="1"/>
</dbReference>
<protein>
    <recommendedName>
        <fullName evidence="10">F420-nonreducing hydrogenase</fullName>
    </recommendedName>
</protein>
<keyword evidence="5 7" id="KW-0560">Oxidoreductase</keyword>
<evidence type="ECO:0000256" key="1">
    <source>
        <dbReference type="ARBA" id="ARBA00001967"/>
    </source>
</evidence>
<feature type="binding site" evidence="6">
    <location>
        <position position="43"/>
    </location>
    <ligand>
        <name>Mg(2+)</name>
        <dbReference type="ChEBI" id="CHEBI:18420"/>
    </ligand>
</feature>
<dbReference type="Proteomes" id="UP000070284">
    <property type="component" value="Unassembled WGS sequence"/>
</dbReference>
<feature type="binding site" evidence="6">
    <location>
        <position position="444"/>
    </location>
    <ligand>
        <name>Fe cation</name>
        <dbReference type="ChEBI" id="CHEBI:24875"/>
    </ligand>
</feature>
<feature type="binding site" evidence="6">
    <location>
        <position position="395"/>
    </location>
    <ligand>
        <name>Mg(2+)</name>
        <dbReference type="ChEBI" id="CHEBI:18420"/>
    </ligand>
</feature>
<feature type="binding site" evidence="6">
    <location>
        <position position="65"/>
    </location>
    <ligand>
        <name>Ni(2+)</name>
        <dbReference type="ChEBI" id="CHEBI:49786"/>
    </ligand>
</feature>
<comment type="caution">
    <text evidence="8">The sequence shown here is derived from an EMBL/GenBank/DDBJ whole genome shotgun (WGS) entry which is preliminary data.</text>
</comment>
<dbReference type="SUPFAM" id="SSF56762">
    <property type="entry name" value="HydB/Nqo4-like"/>
    <property type="match status" value="1"/>
</dbReference>
<evidence type="ECO:0000256" key="2">
    <source>
        <dbReference type="ARBA" id="ARBA00009292"/>
    </source>
</evidence>
<evidence type="ECO:0000313" key="9">
    <source>
        <dbReference type="Proteomes" id="UP000070284"/>
    </source>
</evidence>
<dbReference type="InterPro" id="IPR029014">
    <property type="entry name" value="NiFe-Hase_large"/>
</dbReference>
<comment type="similarity">
    <text evidence="2 7">Belongs to the [NiFe]/[NiFeSe] hydrogenase large subunit family.</text>
</comment>
<dbReference type="PANTHER" id="PTHR43600:SF2">
    <property type="entry name" value="F420-NON-REDUCING HYDROGENASE VHU SUBUNIT A"/>
    <property type="match status" value="1"/>
</dbReference>
<dbReference type="InterPro" id="IPR001501">
    <property type="entry name" value="Ni-dep_hyd_lsu"/>
</dbReference>
<keyword evidence="4 6" id="KW-0479">Metal-binding</keyword>
<organism evidence="8 9">
    <name type="scientific">candidate division MSBL1 archaeon SCGC-AAA259E19</name>
    <dbReference type="NCBI Taxonomy" id="1698264"/>
    <lineage>
        <taxon>Archaea</taxon>
        <taxon>Methanobacteriati</taxon>
        <taxon>Methanobacteriota</taxon>
        <taxon>candidate division MSBL1</taxon>
    </lineage>
</organism>
<proteinExistence type="inferred from homology"/>
<evidence type="ECO:0000256" key="4">
    <source>
        <dbReference type="ARBA" id="ARBA00022723"/>
    </source>
</evidence>
<feature type="binding site" evidence="6">
    <location>
        <position position="62"/>
    </location>
    <ligand>
        <name>Mg(2+)</name>
        <dbReference type="ChEBI" id="CHEBI:18420"/>
    </ligand>
</feature>
<feature type="binding site" evidence="6">
    <location>
        <position position="447"/>
    </location>
    <ligand>
        <name>Mg(2+)</name>
        <dbReference type="ChEBI" id="CHEBI:18420"/>
    </ligand>
</feature>
<feature type="binding site" evidence="6">
    <location>
        <position position="441"/>
    </location>
    <ligand>
        <name>Ni(2+)</name>
        <dbReference type="ChEBI" id="CHEBI:49786"/>
    </ligand>
</feature>
<dbReference type="PROSITE" id="PS00507">
    <property type="entry name" value="NI_HGENASE_L_1"/>
    <property type="match status" value="1"/>
</dbReference>
<comment type="cofactor">
    <cofactor evidence="1 6">
        <name>Ni(2+)</name>
        <dbReference type="ChEBI" id="CHEBI:49786"/>
    </cofactor>
</comment>
<evidence type="ECO:0000256" key="3">
    <source>
        <dbReference type="ARBA" id="ARBA00022596"/>
    </source>
</evidence>
<dbReference type="EMBL" id="LHXO01000067">
    <property type="protein sequence ID" value="KXA94301.1"/>
    <property type="molecule type" value="Genomic_DNA"/>
</dbReference>
<evidence type="ECO:0000313" key="8">
    <source>
        <dbReference type="EMBL" id="KXA94301.1"/>
    </source>
</evidence>
<accession>A0A133UJ98</accession>
<keyword evidence="6" id="KW-0408">Iron</keyword>
<reference evidence="8 9" key="1">
    <citation type="journal article" date="2016" name="Sci. Rep.">
        <title>Metabolic traits of an uncultured archaeal lineage -MSBL1- from brine pools of the Red Sea.</title>
        <authorList>
            <person name="Mwirichia R."/>
            <person name="Alam I."/>
            <person name="Rashid M."/>
            <person name="Vinu M."/>
            <person name="Ba-Alawi W."/>
            <person name="Anthony Kamau A."/>
            <person name="Kamanda Ngugi D."/>
            <person name="Goker M."/>
            <person name="Klenk H.P."/>
            <person name="Bajic V."/>
            <person name="Stingl U."/>
        </authorList>
    </citation>
    <scope>NUCLEOTIDE SEQUENCE [LARGE SCALE GENOMIC DNA]</scope>
    <source>
        <strain evidence="8">SCGC-AAA259E19</strain>
    </source>
</reference>
<dbReference type="AlphaFoldDB" id="A0A133UJ98"/>
<evidence type="ECO:0000256" key="5">
    <source>
        <dbReference type="ARBA" id="ARBA00023002"/>
    </source>
</evidence>